<feature type="domain" description="TNase-like" evidence="1">
    <location>
        <begin position="7"/>
        <end position="134"/>
    </location>
</feature>
<dbReference type="PROSITE" id="PS50830">
    <property type="entry name" value="TNASE_3"/>
    <property type="match status" value="1"/>
</dbReference>
<reference evidence="2 3" key="1">
    <citation type="submission" date="2017-06" db="EMBL/GenBank/DDBJ databases">
        <title>Genome sequencing of cyanobaciteial culture collection at National Institute for Environmental Studies (NIES).</title>
        <authorList>
            <person name="Hirose Y."/>
            <person name="Shimura Y."/>
            <person name="Fujisawa T."/>
            <person name="Nakamura Y."/>
            <person name="Kawachi M."/>
        </authorList>
    </citation>
    <scope>NUCLEOTIDE SEQUENCE [LARGE SCALE GENOMIC DNA]</scope>
    <source>
        <strain evidence="2 3">NIES-267</strain>
    </source>
</reference>
<proteinExistence type="predicted"/>
<dbReference type="Pfam" id="PF00565">
    <property type="entry name" value="SNase"/>
    <property type="match status" value="1"/>
</dbReference>
<keyword evidence="3" id="KW-1185">Reference proteome</keyword>
<dbReference type="AlphaFoldDB" id="A0A1Z4LM96"/>
<protein>
    <submittedName>
        <fullName evidence="2">Nuclease</fullName>
    </submittedName>
</protein>
<organism evidence="2 3">
    <name type="scientific">Calothrix parasitica NIES-267</name>
    <dbReference type="NCBI Taxonomy" id="1973488"/>
    <lineage>
        <taxon>Bacteria</taxon>
        <taxon>Bacillati</taxon>
        <taxon>Cyanobacteriota</taxon>
        <taxon>Cyanophyceae</taxon>
        <taxon>Nostocales</taxon>
        <taxon>Calotrichaceae</taxon>
        <taxon>Calothrix</taxon>
    </lineage>
</organism>
<dbReference type="Gene3D" id="2.40.50.90">
    <property type="match status" value="1"/>
</dbReference>
<evidence type="ECO:0000313" key="3">
    <source>
        <dbReference type="Proteomes" id="UP000218418"/>
    </source>
</evidence>
<dbReference type="SMART" id="SM00318">
    <property type="entry name" value="SNc"/>
    <property type="match status" value="1"/>
</dbReference>
<dbReference type="SUPFAM" id="SSF50199">
    <property type="entry name" value="Staphylococcal nuclease"/>
    <property type="match status" value="1"/>
</dbReference>
<gene>
    <name evidence="2" type="ORF">NIES267_18350</name>
</gene>
<evidence type="ECO:0000259" key="1">
    <source>
        <dbReference type="PROSITE" id="PS50830"/>
    </source>
</evidence>
<sequence length="167" mass="18604">MDLTELMLILATVVGVVDGGTIRAKNNEGEAATIKLACIHIPTRKSRRDEANQRLKELLPSDNPVVIRFADTYKDSQIVGEVFSNNKSINLQMVEEGRAVVDRTSVDTDCYESRIEYLVAEANAKQRGLGLWKESRYVMKSPVINHQPPASEYQLEASDEGLDVVLI</sequence>
<evidence type="ECO:0000313" key="2">
    <source>
        <dbReference type="EMBL" id="BAY82356.1"/>
    </source>
</evidence>
<name>A0A1Z4LM96_9CYAN</name>
<dbReference type="OrthoDB" id="465137at2"/>
<accession>A0A1Z4LM96</accession>
<dbReference type="InterPro" id="IPR035437">
    <property type="entry name" value="SNase_OB-fold_sf"/>
</dbReference>
<dbReference type="EMBL" id="AP018227">
    <property type="protein sequence ID" value="BAY82356.1"/>
    <property type="molecule type" value="Genomic_DNA"/>
</dbReference>
<dbReference type="InterPro" id="IPR016071">
    <property type="entry name" value="Staphylococal_nuclease_OB-fold"/>
</dbReference>
<dbReference type="Proteomes" id="UP000218418">
    <property type="component" value="Chromosome"/>
</dbReference>